<gene>
    <name evidence="1" type="ORF">P0Y56_04555</name>
</gene>
<evidence type="ECO:0000313" key="2">
    <source>
        <dbReference type="Proteomes" id="UP001218362"/>
    </source>
</evidence>
<protein>
    <submittedName>
        <fullName evidence="1">Transposase</fullName>
    </submittedName>
</protein>
<dbReference type="AlphaFoldDB" id="A0AAJ5X7X4"/>
<dbReference type="Proteomes" id="UP001218362">
    <property type="component" value="Chromosome"/>
</dbReference>
<evidence type="ECO:0000313" key="1">
    <source>
        <dbReference type="EMBL" id="WEK47570.1"/>
    </source>
</evidence>
<name>A0AAJ5X7X4_9SPHN</name>
<dbReference type="EMBL" id="CP119316">
    <property type="protein sequence ID" value="WEK47570.1"/>
    <property type="molecule type" value="Genomic_DNA"/>
</dbReference>
<organism evidence="1 2">
    <name type="scientific">Candidatus Andeanibacterium colombiense</name>
    <dbReference type="NCBI Taxonomy" id="3121345"/>
    <lineage>
        <taxon>Bacteria</taxon>
        <taxon>Pseudomonadati</taxon>
        <taxon>Pseudomonadota</taxon>
        <taxon>Alphaproteobacteria</taxon>
        <taxon>Sphingomonadales</taxon>
        <taxon>Sphingomonadaceae</taxon>
        <taxon>Candidatus Andeanibacterium</taxon>
    </lineage>
</organism>
<dbReference type="KEGG" id="acob:P0Y56_04555"/>
<reference evidence="1" key="1">
    <citation type="submission" date="2023-03" db="EMBL/GenBank/DDBJ databases">
        <title>Andean soil-derived lignocellulolytic bacterial consortium as a source of novel taxa and putative plastic-active enzymes.</title>
        <authorList>
            <person name="Diaz-Garcia L."/>
            <person name="Chuvochina M."/>
            <person name="Feuerriegel G."/>
            <person name="Bunk B."/>
            <person name="Sproer C."/>
            <person name="Streit W.R."/>
            <person name="Rodriguez L.M."/>
            <person name="Overmann J."/>
            <person name="Jimenez D.J."/>
        </authorList>
    </citation>
    <scope>NUCLEOTIDE SEQUENCE</scope>
    <source>
        <strain evidence="1">MAG 26</strain>
    </source>
</reference>
<proteinExistence type="predicted"/>
<accession>A0AAJ5X7X4</accession>
<sequence>MPREIALEDRRSCSREECLAAIGAAGFDPTSEESLLHAAGWLRRLGNDRGFLGDLLIERLTARHRDAGEESAYGPQVVMLSPAAGVFLRANIWPSRAERSFQASGGSSFVYELPHDHNFDFLTVGYFGPGYWSDYWEEDYGALDGWRGEPAGLRYVGRSRLAEGRLLHYRAHHDVHSQFPPDTLSVSLNVMHASPAQGWFDQYRFDVQSGTIAGILNEGSNEAFLRLAVGLGSCEAWALAESFAHTHPSDRMRLAAWDAQAGALGDAAARDEVWRRAELSGSRMVAMEATARREGLANPSPQPSS</sequence>